<dbReference type="InterPro" id="IPR021115">
    <property type="entry name" value="Pyridoxal-P_BS"/>
</dbReference>
<dbReference type="InterPro" id="IPR015421">
    <property type="entry name" value="PyrdxlP-dep_Trfase_major"/>
</dbReference>
<dbReference type="InterPro" id="IPR002129">
    <property type="entry name" value="PyrdxlP-dep_de-COase"/>
</dbReference>
<dbReference type="Pfam" id="PF00282">
    <property type="entry name" value="Pyridoxal_deC"/>
    <property type="match status" value="1"/>
</dbReference>
<dbReference type="GO" id="GO:0005737">
    <property type="term" value="C:cytoplasm"/>
    <property type="evidence" value="ECO:0007669"/>
    <property type="project" value="TreeGrafter"/>
</dbReference>
<evidence type="ECO:0000256" key="7">
    <source>
        <dbReference type="RuleBase" id="RU000382"/>
    </source>
</evidence>
<comment type="cofactor">
    <cofactor evidence="1 6 7">
        <name>pyridoxal 5'-phosphate</name>
        <dbReference type="ChEBI" id="CHEBI:597326"/>
    </cofactor>
</comment>
<evidence type="ECO:0000256" key="3">
    <source>
        <dbReference type="ARBA" id="ARBA00022793"/>
    </source>
</evidence>
<feature type="modified residue" description="N6-(pyridoxal phosphate)lysine" evidence="6">
    <location>
        <position position="295"/>
    </location>
</feature>
<dbReference type="Gene3D" id="3.90.1150.170">
    <property type="match status" value="1"/>
</dbReference>
<dbReference type="GO" id="GO:0006520">
    <property type="term" value="P:amino acid metabolic process"/>
    <property type="evidence" value="ECO:0007669"/>
    <property type="project" value="InterPro"/>
</dbReference>
<sequence length="476" mass="54433">MNKEEFILFQWKEAQESLNKFMPMMAEEQMNASRTSIINPLPEEKKEKIKSIPFQEEPRSANDVMDDLKELVYKYRTMQNNPRFFSFIPLALSPISVVGEAINAFYSPYGGSHTLSQGMAVAEKRLINWLGEQVGYPVKELGGLFVSGGSMANLTASIVARDEKLKDNEFYKGTVYISDQTHSSVAKGIRVMGIPRANIKKVKTNRYFQMIPEELEKQIQEDKEAGYIPFLIVGSCGTTNTGSIDPLHKLADISEKYNTWLHIDGAYGASALLSSYRELLDGIERSDSISWDGHKWLFQSYGCAVVICKDRQAMARTFNSNPEYLTDIKSDDSNINFWDMGIELTAPARGMRLWYTLQRVGLKEMRRAIDKGFENAKYFEELFKKEAYFEIVSPAQLSTVNIRYFDNNHSEEELNQINKKLSEMATKRNKAIYYTTMLNEKIVLRFCTINPLLTKKDVKEVVEEIKNDIVSLGLIK</sequence>
<keyword evidence="5 7" id="KW-0456">Lyase</keyword>
<dbReference type="InterPro" id="IPR015424">
    <property type="entry name" value="PyrdxlP-dep_Trfase"/>
</dbReference>
<evidence type="ECO:0000256" key="4">
    <source>
        <dbReference type="ARBA" id="ARBA00022898"/>
    </source>
</evidence>
<dbReference type="RefSeq" id="WP_106869832.1">
    <property type="nucleotide sequence ID" value="NZ_CP053841.1"/>
</dbReference>
<evidence type="ECO:0000256" key="6">
    <source>
        <dbReference type="PIRSR" id="PIRSR602129-50"/>
    </source>
</evidence>
<dbReference type="PRINTS" id="PR00800">
    <property type="entry name" value="YHDCRBOXLASE"/>
</dbReference>
<dbReference type="PANTHER" id="PTHR11999:SF70">
    <property type="entry name" value="MIP05841P"/>
    <property type="match status" value="1"/>
</dbReference>
<proteinExistence type="inferred from homology"/>
<dbReference type="OrthoDB" id="9803665at2"/>
<dbReference type="GO" id="GO:0019752">
    <property type="term" value="P:carboxylic acid metabolic process"/>
    <property type="evidence" value="ECO:0007669"/>
    <property type="project" value="InterPro"/>
</dbReference>
<dbReference type="AlphaFoldDB" id="A0A2P8R422"/>
<comment type="caution">
    <text evidence="8">The sequence shown here is derived from an EMBL/GenBank/DDBJ whole genome shotgun (WGS) entry which is preliminary data.</text>
</comment>
<dbReference type="Gene3D" id="3.40.640.10">
    <property type="entry name" value="Type I PLP-dependent aspartate aminotransferase-like (Major domain)"/>
    <property type="match status" value="1"/>
</dbReference>
<dbReference type="GO" id="GO:0016831">
    <property type="term" value="F:carboxy-lyase activity"/>
    <property type="evidence" value="ECO:0007669"/>
    <property type="project" value="UniProtKB-KW"/>
</dbReference>
<dbReference type="PANTHER" id="PTHR11999">
    <property type="entry name" value="GROUP II PYRIDOXAL-5-PHOSPHATE DECARBOXYLASE"/>
    <property type="match status" value="1"/>
</dbReference>
<organism evidence="8 9">
    <name type="scientific">Campylobacter blaseri</name>
    <dbReference type="NCBI Taxonomy" id="2042961"/>
    <lineage>
        <taxon>Bacteria</taxon>
        <taxon>Pseudomonadati</taxon>
        <taxon>Campylobacterota</taxon>
        <taxon>Epsilonproteobacteria</taxon>
        <taxon>Campylobacterales</taxon>
        <taxon>Campylobacteraceae</taxon>
        <taxon>Campylobacter</taxon>
    </lineage>
</organism>
<protein>
    <submittedName>
        <fullName evidence="8">Glutamate decarboxylase</fullName>
    </submittedName>
</protein>
<reference evidence="9" key="1">
    <citation type="submission" date="2017-10" db="EMBL/GenBank/DDBJ databases">
        <title>Campylobacter species from seals.</title>
        <authorList>
            <person name="Gilbert M.J."/>
            <person name="Zomer A.L."/>
            <person name="Timmerman A.J."/>
            <person name="Duim B."/>
            <person name="Wagenaar J.A."/>
        </authorList>
    </citation>
    <scope>NUCLEOTIDE SEQUENCE [LARGE SCALE GENOMIC DNA]</scope>
    <source>
        <strain evidence="9">17S00004-5</strain>
    </source>
</reference>
<dbReference type="InterPro" id="IPR015422">
    <property type="entry name" value="PyrdxlP-dep_Trfase_small"/>
</dbReference>
<comment type="similarity">
    <text evidence="2 7">Belongs to the group II decarboxylase family.</text>
</comment>
<keyword evidence="9" id="KW-1185">Reference proteome</keyword>
<dbReference type="EMBL" id="PDHH01000001">
    <property type="protein sequence ID" value="PSM53238.1"/>
    <property type="molecule type" value="Genomic_DNA"/>
</dbReference>
<accession>A0A2P8R422</accession>
<dbReference type="GO" id="GO:0030170">
    <property type="term" value="F:pyridoxal phosphate binding"/>
    <property type="evidence" value="ECO:0007669"/>
    <property type="project" value="InterPro"/>
</dbReference>
<keyword evidence="3" id="KW-0210">Decarboxylase</keyword>
<evidence type="ECO:0000313" key="9">
    <source>
        <dbReference type="Proteomes" id="UP000240535"/>
    </source>
</evidence>
<dbReference type="Proteomes" id="UP000240535">
    <property type="component" value="Unassembled WGS sequence"/>
</dbReference>
<evidence type="ECO:0000256" key="5">
    <source>
        <dbReference type="ARBA" id="ARBA00023239"/>
    </source>
</evidence>
<keyword evidence="4 6" id="KW-0663">Pyridoxal phosphate</keyword>
<dbReference type="InterPro" id="IPR010977">
    <property type="entry name" value="Aromatic_deC"/>
</dbReference>
<evidence type="ECO:0000256" key="2">
    <source>
        <dbReference type="ARBA" id="ARBA00009533"/>
    </source>
</evidence>
<evidence type="ECO:0000256" key="1">
    <source>
        <dbReference type="ARBA" id="ARBA00001933"/>
    </source>
</evidence>
<dbReference type="PROSITE" id="PS00392">
    <property type="entry name" value="DDC_GAD_HDC_YDC"/>
    <property type="match status" value="1"/>
</dbReference>
<dbReference type="SUPFAM" id="SSF53383">
    <property type="entry name" value="PLP-dependent transferases"/>
    <property type="match status" value="1"/>
</dbReference>
<evidence type="ECO:0000313" key="8">
    <source>
        <dbReference type="EMBL" id="PSM53238.1"/>
    </source>
</evidence>
<dbReference type="Gene3D" id="3.90.1150.10">
    <property type="entry name" value="Aspartate Aminotransferase, domain 1"/>
    <property type="match status" value="1"/>
</dbReference>
<gene>
    <name evidence="8" type="ORF">CQ405_01465</name>
</gene>
<name>A0A2P8R422_9BACT</name>